<evidence type="ECO:0000256" key="1">
    <source>
        <dbReference type="SAM" id="Phobius"/>
    </source>
</evidence>
<keyword evidence="1" id="KW-0472">Membrane</keyword>
<keyword evidence="1" id="KW-0812">Transmembrane</keyword>
<evidence type="ECO:0000313" key="3">
    <source>
        <dbReference type="Proteomes" id="UP000463138"/>
    </source>
</evidence>
<dbReference type="EMBL" id="QOVF01000003">
    <property type="protein sequence ID" value="KAA0693845.1"/>
    <property type="molecule type" value="Genomic_DNA"/>
</dbReference>
<comment type="caution">
    <text evidence="2">The sequence shown here is derived from an EMBL/GenBank/DDBJ whole genome shotgun (WGS) entry which is preliminary data.</text>
</comment>
<keyword evidence="3" id="KW-1185">Reference proteome</keyword>
<accession>A0A7V7GSZ9</accession>
<organism evidence="2 3">
    <name type="scientific">Halopseudomonas laoshanensis</name>
    <dbReference type="NCBI Taxonomy" id="2268758"/>
    <lineage>
        <taxon>Bacteria</taxon>
        <taxon>Pseudomonadati</taxon>
        <taxon>Pseudomonadota</taxon>
        <taxon>Gammaproteobacteria</taxon>
        <taxon>Pseudomonadales</taxon>
        <taxon>Pseudomonadaceae</taxon>
        <taxon>Halopseudomonas</taxon>
    </lineage>
</organism>
<sequence length="72" mass="8293">MAKVPVAQIIAAASGCMRGDFALRVFAVIDHFLDDLVLYYLQLIVVIYKQMIIINICCWIKWNVMFLVLVRC</sequence>
<gene>
    <name evidence="2" type="ORF">DT594_10980</name>
</gene>
<dbReference type="PROSITE" id="PS51257">
    <property type="entry name" value="PROKAR_LIPOPROTEIN"/>
    <property type="match status" value="1"/>
</dbReference>
<dbReference type="Proteomes" id="UP000463138">
    <property type="component" value="Unassembled WGS sequence"/>
</dbReference>
<evidence type="ECO:0000313" key="2">
    <source>
        <dbReference type="EMBL" id="KAA0693845.1"/>
    </source>
</evidence>
<proteinExistence type="predicted"/>
<keyword evidence="1" id="KW-1133">Transmembrane helix</keyword>
<name>A0A7V7GSZ9_9GAMM</name>
<feature type="transmembrane region" description="Helical" evidence="1">
    <location>
        <begin position="37"/>
        <end position="60"/>
    </location>
</feature>
<dbReference type="AlphaFoldDB" id="A0A7V7GSZ9"/>
<protein>
    <submittedName>
        <fullName evidence="2">Uncharacterized protein</fullName>
    </submittedName>
</protein>
<reference evidence="2 3" key="1">
    <citation type="submission" date="2018-07" db="EMBL/GenBank/DDBJ databases">
        <title>Pseudomonas laoshanensis sp. nov., isolated from soil.</title>
        <authorList>
            <person name="Sun J."/>
            <person name="Yu L."/>
            <person name="Wang M."/>
            <person name="Zhang C."/>
        </authorList>
    </citation>
    <scope>NUCLEOTIDE SEQUENCE [LARGE SCALE GENOMIC DNA]</scope>
    <source>
        <strain evidence="2 3">Y22</strain>
    </source>
</reference>